<dbReference type="Gene3D" id="3.30.70.3580">
    <property type="entry name" value="Antirestriction protein"/>
    <property type="match status" value="1"/>
</dbReference>
<sequence length="139" mass="15768">METINSVKRSNVPESERLDITEKLFGMHWPLKLEPVIYGITAHMAEDYQGGYWEFYTLDNGGFYMAPDTDRTFAVSSMNQWQGQLSADALGIVVCVTAYSHLSFGGPESFARTCANHYHMLREFMYDHPEVSNVLSAID</sequence>
<reference evidence="2" key="1">
    <citation type="submission" date="2019-02" db="EMBL/GenBank/DDBJ databases">
        <authorList>
            <person name="Li S.-H."/>
        </authorList>
    </citation>
    <scope>NUCLEOTIDE SEQUENCE</scope>
    <source>
        <strain evidence="2">IMCC14734</strain>
    </source>
</reference>
<dbReference type="EMBL" id="SHNN01000007">
    <property type="protein sequence ID" value="MCX2983399.1"/>
    <property type="molecule type" value="Genomic_DNA"/>
</dbReference>
<organism evidence="2 3">
    <name type="scientific">Candidatus Litorirhabdus singularis</name>
    <dbReference type="NCBI Taxonomy" id="2518993"/>
    <lineage>
        <taxon>Bacteria</taxon>
        <taxon>Pseudomonadati</taxon>
        <taxon>Pseudomonadota</taxon>
        <taxon>Gammaproteobacteria</taxon>
        <taxon>Cellvibrionales</taxon>
        <taxon>Halieaceae</taxon>
        <taxon>Candidatus Litorirhabdus</taxon>
    </lineage>
</organism>
<comment type="caution">
    <text evidence="2">The sequence shown here is derived from an EMBL/GenBank/DDBJ whole genome shotgun (WGS) entry which is preliminary data.</text>
</comment>
<dbReference type="Pfam" id="PF03230">
    <property type="entry name" value="Antirestrict"/>
    <property type="match status" value="1"/>
</dbReference>
<accession>A0ABT3TPS4</accession>
<dbReference type="InterPro" id="IPR004914">
    <property type="entry name" value="Antirestrict"/>
</dbReference>
<protein>
    <submittedName>
        <fullName evidence="2">Antirestriction protein</fullName>
    </submittedName>
</protein>
<comment type="similarity">
    <text evidence="1">Belongs to the antirestriction protein family.</text>
</comment>
<dbReference type="Proteomes" id="UP001143362">
    <property type="component" value="Unassembled WGS sequence"/>
</dbReference>
<evidence type="ECO:0000256" key="1">
    <source>
        <dbReference type="ARBA" id="ARBA00008618"/>
    </source>
</evidence>
<gene>
    <name evidence="2" type="ORF">EYC98_21275</name>
</gene>
<dbReference type="InterPro" id="IPR042297">
    <property type="entry name" value="Antirestriction_sf"/>
</dbReference>
<evidence type="ECO:0000313" key="3">
    <source>
        <dbReference type="Proteomes" id="UP001143362"/>
    </source>
</evidence>
<evidence type="ECO:0000313" key="2">
    <source>
        <dbReference type="EMBL" id="MCX2983399.1"/>
    </source>
</evidence>
<name>A0ABT3TPS4_9GAMM</name>
<keyword evidence="3" id="KW-1185">Reference proteome</keyword>
<proteinExistence type="inferred from homology"/>
<dbReference type="RefSeq" id="WP_279247435.1">
    <property type="nucleotide sequence ID" value="NZ_SHNN01000007.1"/>
</dbReference>